<organism evidence="2 3">
    <name type="scientific">Mesoflavibacter zeaxanthinifaciens subsp. sabulilitoris</name>
    <dbReference type="NCBI Taxonomy" id="1520893"/>
    <lineage>
        <taxon>Bacteria</taxon>
        <taxon>Pseudomonadati</taxon>
        <taxon>Bacteroidota</taxon>
        <taxon>Flavobacteriia</taxon>
        <taxon>Flavobacteriales</taxon>
        <taxon>Flavobacteriaceae</taxon>
        <taxon>Mesoflavibacter</taxon>
    </lineage>
</organism>
<sequence length="249" mass="29143">MKETKVISFVGEKGGIGKTTINIMAASALHYYFKKSVLLIDSDNPQFSSFKKRKSDLKIFGDFLEDDHKPYKVIKAKANPNESDRYNGILTVQEIVEENDGKYDYIIIDFPGNINEDMTSGLIHVDYAFIPFSHDQLEIESSTSYYKKLMKFFILNEDTNLKKAFLFYNRYQRVKKNKYSKLTELLKQSNFNIGEDAFKYNLLETYVLDKTIYQEEFRNTLFSFNENQENDPEDFKAFINEIIKLTNNG</sequence>
<evidence type="ECO:0000259" key="1">
    <source>
        <dbReference type="Pfam" id="PF13614"/>
    </source>
</evidence>
<dbReference type="Gene3D" id="3.40.50.300">
    <property type="entry name" value="P-loop containing nucleotide triphosphate hydrolases"/>
    <property type="match status" value="1"/>
</dbReference>
<protein>
    <recommendedName>
        <fullName evidence="1">AAA domain-containing protein</fullName>
    </recommendedName>
</protein>
<dbReference type="OrthoDB" id="978593at2"/>
<dbReference type="EMBL" id="PXOT01000010">
    <property type="protein sequence ID" value="PSG94477.1"/>
    <property type="molecule type" value="Genomic_DNA"/>
</dbReference>
<evidence type="ECO:0000313" key="2">
    <source>
        <dbReference type="EMBL" id="PSG94477.1"/>
    </source>
</evidence>
<dbReference type="Pfam" id="PF13614">
    <property type="entry name" value="AAA_31"/>
    <property type="match status" value="1"/>
</dbReference>
<keyword evidence="3" id="KW-1185">Reference proteome</keyword>
<gene>
    <name evidence="2" type="ORF">C7H61_00660</name>
</gene>
<dbReference type="PANTHER" id="PTHR13696:SF52">
    <property type="entry name" value="PARA FAMILY PROTEIN CT_582"/>
    <property type="match status" value="1"/>
</dbReference>
<accession>A0A2T1NNK8</accession>
<dbReference type="InterPro" id="IPR027417">
    <property type="entry name" value="P-loop_NTPase"/>
</dbReference>
<dbReference type="Proteomes" id="UP000238430">
    <property type="component" value="Unassembled WGS sequence"/>
</dbReference>
<dbReference type="InterPro" id="IPR050678">
    <property type="entry name" value="DNA_Partitioning_ATPase"/>
</dbReference>
<dbReference type="SUPFAM" id="SSF52540">
    <property type="entry name" value="P-loop containing nucleoside triphosphate hydrolases"/>
    <property type="match status" value="1"/>
</dbReference>
<proteinExistence type="predicted"/>
<reference evidence="2 3" key="1">
    <citation type="submission" date="2018-03" db="EMBL/GenBank/DDBJ databases">
        <title>Mesoflavibacter sp. HG37 and Mesoflavibacter sp. HG96 sp.nov., two marine bacteria isolated from seawater of Western Pacific Ocean.</title>
        <authorList>
            <person name="Cheng H."/>
            <person name="Wu Y.-H."/>
            <person name="Guo L.-L."/>
            <person name="Xu X.-W."/>
        </authorList>
    </citation>
    <scope>NUCLEOTIDE SEQUENCE [LARGE SCALE GENOMIC DNA]</scope>
    <source>
        <strain evidence="2 3">KCTC 42117</strain>
    </source>
</reference>
<evidence type="ECO:0000313" key="3">
    <source>
        <dbReference type="Proteomes" id="UP000238430"/>
    </source>
</evidence>
<dbReference type="AlphaFoldDB" id="A0A2T1NNK8"/>
<name>A0A2T1NNK8_9FLAO</name>
<dbReference type="RefSeq" id="WP_106676225.1">
    <property type="nucleotide sequence ID" value="NZ_JACHWV010000010.1"/>
</dbReference>
<comment type="caution">
    <text evidence="2">The sequence shown here is derived from an EMBL/GenBank/DDBJ whole genome shotgun (WGS) entry which is preliminary data.</text>
</comment>
<feature type="domain" description="AAA" evidence="1">
    <location>
        <begin position="4"/>
        <end position="147"/>
    </location>
</feature>
<dbReference type="CDD" id="cd02042">
    <property type="entry name" value="ParAB_family"/>
    <property type="match status" value="1"/>
</dbReference>
<dbReference type="InterPro" id="IPR025669">
    <property type="entry name" value="AAA_dom"/>
</dbReference>
<dbReference type="PANTHER" id="PTHR13696">
    <property type="entry name" value="P-LOOP CONTAINING NUCLEOSIDE TRIPHOSPHATE HYDROLASE"/>
    <property type="match status" value="1"/>
</dbReference>